<dbReference type="OrthoDB" id="369550at2"/>
<evidence type="ECO:0000259" key="2">
    <source>
        <dbReference type="Pfam" id="PF08308"/>
    </source>
</evidence>
<dbReference type="HOGENOM" id="CLU_1110779_0_0_12"/>
<feature type="domain" description="PEGA" evidence="2">
    <location>
        <begin position="46"/>
        <end position="106"/>
    </location>
</feature>
<evidence type="ECO:0000256" key="1">
    <source>
        <dbReference type="SAM" id="SignalP"/>
    </source>
</evidence>
<gene>
    <name evidence="3" type="ordered locus">Spiaf_0916</name>
</gene>
<dbReference type="SUPFAM" id="SSF49464">
    <property type="entry name" value="Carboxypeptidase regulatory domain-like"/>
    <property type="match status" value="1"/>
</dbReference>
<organism evidence="3 4">
    <name type="scientific">Spirochaeta africana (strain ATCC 700263 / DSM 8902 / Z-7692)</name>
    <dbReference type="NCBI Taxonomy" id="889378"/>
    <lineage>
        <taxon>Bacteria</taxon>
        <taxon>Pseudomonadati</taxon>
        <taxon>Spirochaetota</taxon>
        <taxon>Spirochaetia</taxon>
        <taxon>Spirochaetales</taxon>
        <taxon>Spirochaetaceae</taxon>
        <taxon>Spirochaeta</taxon>
    </lineage>
</organism>
<dbReference type="Pfam" id="PF08308">
    <property type="entry name" value="PEGA"/>
    <property type="match status" value="2"/>
</dbReference>
<dbReference type="InterPro" id="IPR013229">
    <property type="entry name" value="PEGA"/>
</dbReference>
<dbReference type="eggNOG" id="COG1470">
    <property type="taxonomic scope" value="Bacteria"/>
</dbReference>
<feature type="chain" id="PRO_5003623021" evidence="1">
    <location>
        <begin position="26"/>
        <end position="257"/>
    </location>
</feature>
<reference evidence="4" key="1">
    <citation type="journal article" date="2013" name="Stand. Genomic Sci.">
        <title>Complete genome sequence of the halophilic bacterium Spirochaeta africana type strain (Z-7692(T)) from the alkaline Lake Magadi in the East African Rift.</title>
        <authorList>
            <person name="Liolos K."/>
            <person name="Abt B."/>
            <person name="Scheuner C."/>
            <person name="Teshima H."/>
            <person name="Held B."/>
            <person name="Lapidus A."/>
            <person name="Nolan M."/>
            <person name="Lucas S."/>
            <person name="Deshpande S."/>
            <person name="Cheng J.F."/>
            <person name="Tapia R."/>
            <person name="Goodwin L.A."/>
            <person name="Pitluck S."/>
            <person name="Pagani I."/>
            <person name="Ivanova N."/>
            <person name="Mavromatis K."/>
            <person name="Mikhailova N."/>
            <person name="Huntemann M."/>
            <person name="Pati A."/>
            <person name="Chen A."/>
            <person name="Palaniappan K."/>
            <person name="Land M."/>
            <person name="Rohde M."/>
            <person name="Tindall B.J."/>
            <person name="Detter J.C."/>
            <person name="Goker M."/>
            <person name="Bristow J."/>
            <person name="Eisen J.A."/>
            <person name="Markowitz V."/>
            <person name="Hugenholtz P."/>
            <person name="Woyke T."/>
            <person name="Klenk H.P."/>
            <person name="Kyrpides N.C."/>
        </authorList>
    </citation>
    <scope>NUCLEOTIDE SEQUENCE</scope>
    <source>
        <strain evidence="4">ATCC 700263 / DSM 8902 / Z-7692</strain>
    </source>
</reference>
<dbReference type="KEGG" id="sfc:Spiaf_0916"/>
<dbReference type="EMBL" id="CP003282">
    <property type="protein sequence ID" value="AFG37005.1"/>
    <property type="molecule type" value="Genomic_DNA"/>
</dbReference>
<keyword evidence="1" id="KW-0732">Signal</keyword>
<feature type="domain" description="PEGA" evidence="2">
    <location>
        <begin position="113"/>
        <end position="175"/>
    </location>
</feature>
<feature type="signal peptide" evidence="1">
    <location>
        <begin position="1"/>
        <end position="25"/>
    </location>
</feature>
<evidence type="ECO:0000313" key="3">
    <source>
        <dbReference type="EMBL" id="AFG37005.1"/>
    </source>
</evidence>
<dbReference type="AlphaFoldDB" id="H9UHL2"/>
<name>H9UHL2_SPIAZ</name>
<evidence type="ECO:0000313" key="4">
    <source>
        <dbReference type="Proteomes" id="UP000007383"/>
    </source>
</evidence>
<dbReference type="STRING" id="889378.Spiaf_0916"/>
<dbReference type="Proteomes" id="UP000007383">
    <property type="component" value="Chromosome"/>
</dbReference>
<proteinExistence type="predicted"/>
<sequence>MKNTSHKVLWISLVLMIVAAAGAFAQTGATGRTRSRPDTSDTATHQLTVRTNPGDAMILVNGQERKSNTMTLEAGNYTVEARAPGYESRSVEVNLNWNQTITINLQREVRRHSLRVITNVSNAVVYLDGDRAGSGEFATTLDEGRYSLRITAPGYQDHITQVELDRNRTVRVALEPRDGTVILDFPQRTANVFYFIDGNRSAVNSRRGREEITLSPGTYSLRFEAGGISSSEIEVDIRGGERLRIVPTLGFEIESED</sequence>
<dbReference type="InterPro" id="IPR008969">
    <property type="entry name" value="CarboxyPept-like_regulatory"/>
</dbReference>
<dbReference type="RefSeq" id="WP_014455000.1">
    <property type="nucleotide sequence ID" value="NC_017098.1"/>
</dbReference>
<dbReference type="PATRIC" id="fig|889378.3.peg.916"/>
<dbReference type="PANTHER" id="PTHR36194:SF1">
    <property type="entry name" value="S-LAYER-LIKE PROTEIN"/>
    <property type="match status" value="1"/>
</dbReference>
<protein>
    <submittedName>
        <fullName evidence="3">PEGA domain-containing protein</fullName>
    </submittedName>
</protein>
<accession>H9UHL2</accession>
<dbReference type="PANTHER" id="PTHR36194">
    <property type="entry name" value="S-LAYER-LIKE PROTEIN"/>
    <property type="match status" value="1"/>
</dbReference>
<keyword evidence="4" id="KW-1185">Reference proteome</keyword>
<dbReference type="Gene3D" id="2.60.40.1120">
    <property type="entry name" value="Carboxypeptidase-like, regulatory domain"/>
    <property type="match status" value="2"/>
</dbReference>